<dbReference type="AlphaFoldDB" id="A0A6A4CBA0"/>
<evidence type="ECO:0000313" key="11">
    <source>
        <dbReference type="Proteomes" id="UP000440367"/>
    </source>
</evidence>
<evidence type="ECO:0000313" key="7">
    <source>
        <dbReference type="EMBL" id="KAE9355378.1"/>
    </source>
</evidence>
<dbReference type="Proteomes" id="UP000440732">
    <property type="component" value="Unassembled WGS sequence"/>
</dbReference>
<evidence type="ECO:0000313" key="6">
    <source>
        <dbReference type="EMBL" id="KAE9286350.1"/>
    </source>
</evidence>
<evidence type="ECO:0000313" key="3">
    <source>
        <dbReference type="EMBL" id="KAE9105337.1"/>
    </source>
</evidence>
<dbReference type="EMBL" id="QXFZ01001986">
    <property type="protein sequence ID" value="KAE9082229.1"/>
    <property type="molecule type" value="Genomic_DNA"/>
</dbReference>
<dbReference type="EMBL" id="QXGB01001911">
    <property type="protein sequence ID" value="KAE9183870.1"/>
    <property type="molecule type" value="Genomic_DNA"/>
</dbReference>
<evidence type="ECO:0000313" key="4">
    <source>
        <dbReference type="EMBL" id="KAE9183870.1"/>
    </source>
</evidence>
<evidence type="ECO:0000313" key="14">
    <source>
        <dbReference type="Proteomes" id="UP000486351"/>
    </source>
</evidence>
<dbReference type="EMBL" id="QXGA01002025">
    <property type="protein sequence ID" value="KAE9105337.1"/>
    <property type="molecule type" value="Genomic_DNA"/>
</dbReference>
<dbReference type="Proteomes" id="UP000433483">
    <property type="component" value="Unassembled WGS sequence"/>
</dbReference>
<comment type="caution">
    <text evidence="6">The sequence shown here is derived from an EMBL/GenBank/DDBJ whole genome shotgun (WGS) entry which is preliminary data.</text>
</comment>
<accession>A0A6A4CBA0</accession>
<name>A0A6A4CBA0_9STRA</name>
<evidence type="ECO:0000313" key="5">
    <source>
        <dbReference type="EMBL" id="KAE9195053.1"/>
    </source>
</evidence>
<organism evidence="6 10">
    <name type="scientific">Phytophthora fragariae</name>
    <dbReference type="NCBI Taxonomy" id="53985"/>
    <lineage>
        <taxon>Eukaryota</taxon>
        <taxon>Sar</taxon>
        <taxon>Stramenopiles</taxon>
        <taxon>Oomycota</taxon>
        <taxon>Peronosporomycetes</taxon>
        <taxon>Peronosporales</taxon>
        <taxon>Peronosporaceae</taxon>
        <taxon>Phytophthora</taxon>
    </lineage>
</organism>
<evidence type="ECO:0000313" key="9">
    <source>
        <dbReference type="Proteomes" id="UP000433483"/>
    </source>
</evidence>
<evidence type="ECO:0000313" key="8">
    <source>
        <dbReference type="Proteomes" id="UP000429523"/>
    </source>
</evidence>
<dbReference type="Proteomes" id="UP000440367">
    <property type="component" value="Unassembled WGS sequence"/>
</dbReference>
<dbReference type="Proteomes" id="UP000441208">
    <property type="component" value="Unassembled WGS sequence"/>
</dbReference>
<gene>
    <name evidence="6" type="ORF">PF001_g21488</name>
    <name evidence="5" type="ORF">PF002_g23437</name>
    <name evidence="4" type="ORF">PF005_g21907</name>
    <name evidence="3" type="ORF">PF006_g21673</name>
    <name evidence="2" type="ORF">PF007_g22353</name>
    <name evidence="7" type="ORF">PF008_g4091</name>
    <name evidence="1" type="ORF">PF009_g23173</name>
</gene>
<dbReference type="EMBL" id="QXFY01000134">
    <property type="protein sequence ID" value="KAE9355378.1"/>
    <property type="molecule type" value="Genomic_DNA"/>
</dbReference>
<reference evidence="8 9" key="1">
    <citation type="submission" date="2018-08" db="EMBL/GenBank/DDBJ databases">
        <title>Genomic investigation of the strawberry pathogen Phytophthora fragariae indicates pathogenicity is determined by transcriptional variation in three key races.</title>
        <authorList>
            <person name="Adams T.M."/>
            <person name="Armitage A.D."/>
            <person name="Sobczyk M.K."/>
            <person name="Bates H.J."/>
            <person name="Dunwell J.M."/>
            <person name="Nellist C.F."/>
            <person name="Harrison R.J."/>
        </authorList>
    </citation>
    <scope>NUCLEOTIDE SEQUENCE [LARGE SCALE GENOMIC DNA]</scope>
    <source>
        <strain evidence="6 10">A4</strain>
        <strain evidence="5 11">BC-1</strain>
        <strain evidence="4 9">NOV-27</strain>
        <strain evidence="3 12">NOV-5</strain>
        <strain evidence="2 13">NOV-71</strain>
        <strain evidence="7 14">NOV-77</strain>
        <strain evidence="1 8">NOV-9</strain>
    </source>
</reference>
<dbReference type="Proteomes" id="UP000429523">
    <property type="component" value="Unassembled WGS sequence"/>
</dbReference>
<evidence type="ECO:0000313" key="1">
    <source>
        <dbReference type="EMBL" id="KAE8926647.1"/>
    </source>
</evidence>
<keyword evidence="9" id="KW-1185">Reference proteome</keyword>
<dbReference type="Proteomes" id="UP000437068">
    <property type="component" value="Unassembled WGS sequence"/>
</dbReference>
<evidence type="ECO:0000313" key="12">
    <source>
        <dbReference type="Proteomes" id="UP000440732"/>
    </source>
</evidence>
<dbReference type="EMBL" id="QXGE01001966">
    <property type="protein sequence ID" value="KAE9286350.1"/>
    <property type="molecule type" value="Genomic_DNA"/>
</dbReference>
<sequence>MNSAKIRRNLVWMAHRQHRRLMGSTVRMPCLLTTCPAATRRMVSVPEPIGRRRTQTLCRHTHSESWRSDLLLLLLLYE</sequence>
<evidence type="ECO:0000313" key="10">
    <source>
        <dbReference type="Proteomes" id="UP000437068"/>
    </source>
</evidence>
<dbReference type="EMBL" id="QXGF01002001">
    <property type="protein sequence ID" value="KAE8926647.1"/>
    <property type="molecule type" value="Genomic_DNA"/>
</dbReference>
<protein>
    <submittedName>
        <fullName evidence="6">Uncharacterized protein</fullName>
    </submittedName>
</protein>
<dbReference type="Proteomes" id="UP000486351">
    <property type="component" value="Unassembled WGS sequence"/>
</dbReference>
<evidence type="ECO:0000313" key="2">
    <source>
        <dbReference type="EMBL" id="KAE9082229.1"/>
    </source>
</evidence>
<dbReference type="EMBL" id="QXGD01002015">
    <property type="protein sequence ID" value="KAE9195053.1"/>
    <property type="molecule type" value="Genomic_DNA"/>
</dbReference>
<evidence type="ECO:0000313" key="13">
    <source>
        <dbReference type="Proteomes" id="UP000441208"/>
    </source>
</evidence>
<proteinExistence type="predicted"/>